<gene>
    <name evidence="5" type="ORF">MNBD_BACTEROID01-2823</name>
</gene>
<dbReference type="GO" id="GO:0001522">
    <property type="term" value="P:pseudouridine synthesis"/>
    <property type="evidence" value="ECO:0007669"/>
    <property type="project" value="InterPro"/>
</dbReference>
<proteinExistence type="inferred from homology"/>
<dbReference type="PANTHER" id="PTHR47683:SF2">
    <property type="entry name" value="RNA-BINDING S4 DOMAIN-CONTAINING PROTEIN"/>
    <property type="match status" value="1"/>
</dbReference>
<dbReference type="InterPro" id="IPR042092">
    <property type="entry name" value="PsdUridine_s_RsuA/RluB/E/F_cat"/>
</dbReference>
<evidence type="ECO:0000313" key="5">
    <source>
        <dbReference type="EMBL" id="VAW15448.1"/>
    </source>
</evidence>
<dbReference type="Pfam" id="PF01479">
    <property type="entry name" value="S4"/>
    <property type="match status" value="1"/>
</dbReference>
<accession>A0A3B0TBM8</accession>
<feature type="domain" description="RNA-binding S4" evidence="4">
    <location>
        <begin position="60"/>
        <end position="127"/>
    </location>
</feature>
<dbReference type="PROSITE" id="PS01149">
    <property type="entry name" value="PSI_RSU"/>
    <property type="match status" value="1"/>
</dbReference>
<dbReference type="InterPro" id="IPR018496">
    <property type="entry name" value="PsdUridine_synth_RsuA/RluB_CS"/>
</dbReference>
<protein>
    <submittedName>
        <fullName evidence="5">Ribosomal large subunit pseudouridine synthase B</fullName>
        <ecNumber evidence="5">5.4.99.22</ecNumber>
    </submittedName>
</protein>
<dbReference type="InterPro" id="IPR050343">
    <property type="entry name" value="RsuA_PseudoU_synthase"/>
</dbReference>
<dbReference type="Gene3D" id="3.30.70.580">
    <property type="entry name" value="Pseudouridine synthase I, catalytic domain, N-terminal subdomain"/>
    <property type="match status" value="1"/>
</dbReference>
<reference evidence="5" key="1">
    <citation type="submission" date="2018-06" db="EMBL/GenBank/DDBJ databases">
        <authorList>
            <person name="Zhirakovskaya E."/>
        </authorList>
    </citation>
    <scope>NUCLEOTIDE SEQUENCE</scope>
</reference>
<dbReference type="InterPro" id="IPR020094">
    <property type="entry name" value="TruA/RsuA/RluB/E/F_N"/>
</dbReference>
<evidence type="ECO:0000256" key="3">
    <source>
        <dbReference type="SAM" id="MobiDB-lite"/>
    </source>
</evidence>
<dbReference type="Pfam" id="PF00849">
    <property type="entry name" value="PseudoU_synth_2"/>
    <property type="match status" value="1"/>
</dbReference>
<dbReference type="InterPro" id="IPR000748">
    <property type="entry name" value="PsdUridine_synth_RsuA/RluB/E/F"/>
</dbReference>
<evidence type="ECO:0000259" key="4">
    <source>
        <dbReference type="SMART" id="SM00363"/>
    </source>
</evidence>
<comment type="similarity">
    <text evidence="1">Belongs to the pseudouridine synthase RsuA family.</text>
</comment>
<dbReference type="InterPro" id="IPR036986">
    <property type="entry name" value="S4_RNA-bd_sf"/>
</dbReference>
<dbReference type="GO" id="GO:0160139">
    <property type="term" value="F:23S rRNA pseudouridine(2605) synthase activity"/>
    <property type="evidence" value="ECO:0007669"/>
    <property type="project" value="UniProtKB-EC"/>
</dbReference>
<dbReference type="SUPFAM" id="SSF55120">
    <property type="entry name" value="Pseudouridine synthase"/>
    <property type="match status" value="1"/>
</dbReference>
<dbReference type="SUPFAM" id="SSF55174">
    <property type="entry name" value="Alpha-L RNA-binding motif"/>
    <property type="match status" value="1"/>
</dbReference>
<dbReference type="GO" id="GO:0006364">
    <property type="term" value="P:rRNA processing"/>
    <property type="evidence" value="ECO:0007669"/>
    <property type="project" value="UniProtKB-ARBA"/>
</dbReference>
<dbReference type="InterPro" id="IPR002942">
    <property type="entry name" value="S4_RNA-bd"/>
</dbReference>
<dbReference type="GO" id="GO:0003723">
    <property type="term" value="F:RNA binding"/>
    <property type="evidence" value="ECO:0007669"/>
    <property type="project" value="InterPro"/>
</dbReference>
<dbReference type="EC" id="5.4.99.22" evidence="5"/>
<dbReference type="CDD" id="cd02870">
    <property type="entry name" value="PseudoU_synth_RsuA_like"/>
    <property type="match status" value="1"/>
</dbReference>
<dbReference type="CDD" id="cd00165">
    <property type="entry name" value="S4"/>
    <property type="match status" value="1"/>
</dbReference>
<sequence length="293" mass="33335">MTIKNRKGRNRKEKPELEKRAGKGEKPFRSKYKRGGKAGFKTTSRAVPSQKAPGILDESMRLNRFIANAGVCSRREADEYIKAGVVTINGKIVAELGTKVSRDDEVRFDGRKLNPEKKVYVLLNKPKNFVTTTDDPHAEKTVMELVKNACPERIYPVGRLDRNTTGLLLFTNDGHLSKRLTHPSHNNKKIYQVTLDKPVIKQHVEQIAKGVELDDGFIAADAISYITPENKCEIGIEIHSGRNRVVRRIFEHFGYHVKKLDRVYFAGLTKKNLPRGKWRLLSPKEISFLKMNS</sequence>
<dbReference type="Gene3D" id="3.10.290.10">
    <property type="entry name" value="RNA-binding S4 domain"/>
    <property type="match status" value="1"/>
</dbReference>
<dbReference type="PROSITE" id="PS50889">
    <property type="entry name" value="S4"/>
    <property type="match status" value="1"/>
</dbReference>
<feature type="compositionally biased region" description="Basic and acidic residues" evidence="3">
    <location>
        <begin position="13"/>
        <end position="28"/>
    </location>
</feature>
<dbReference type="InterPro" id="IPR006145">
    <property type="entry name" value="PsdUridine_synth_RsuA/RluA"/>
</dbReference>
<organism evidence="5">
    <name type="scientific">hydrothermal vent metagenome</name>
    <dbReference type="NCBI Taxonomy" id="652676"/>
    <lineage>
        <taxon>unclassified sequences</taxon>
        <taxon>metagenomes</taxon>
        <taxon>ecological metagenomes</taxon>
    </lineage>
</organism>
<dbReference type="SMART" id="SM00363">
    <property type="entry name" value="S4"/>
    <property type="match status" value="1"/>
</dbReference>
<dbReference type="PANTHER" id="PTHR47683">
    <property type="entry name" value="PSEUDOURIDINE SYNTHASE FAMILY PROTEIN-RELATED"/>
    <property type="match status" value="1"/>
</dbReference>
<dbReference type="NCBIfam" id="TIGR00093">
    <property type="entry name" value="pseudouridine synthase"/>
    <property type="match status" value="1"/>
</dbReference>
<name>A0A3B0TBM8_9ZZZZ</name>
<dbReference type="FunFam" id="3.10.290.10:FF:000003">
    <property type="entry name" value="Pseudouridine synthase"/>
    <property type="match status" value="1"/>
</dbReference>
<dbReference type="AlphaFoldDB" id="A0A3B0TBM8"/>
<evidence type="ECO:0000256" key="1">
    <source>
        <dbReference type="ARBA" id="ARBA00008348"/>
    </source>
</evidence>
<dbReference type="InterPro" id="IPR020103">
    <property type="entry name" value="PsdUridine_synth_cat_dom_sf"/>
</dbReference>
<keyword evidence="2 5" id="KW-0413">Isomerase</keyword>
<dbReference type="EMBL" id="UOEP01000048">
    <property type="protein sequence ID" value="VAW15448.1"/>
    <property type="molecule type" value="Genomic_DNA"/>
</dbReference>
<feature type="region of interest" description="Disordered" evidence="3">
    <location>
        <begin position="1"/>
        <end position="50"/>
    </location>
</feature>
<dbReference type="Gene3D" id="3.30.70.1560">
    <property type="entry name" value="Alpha-L RNA-binding motif"/>
    <property type="match status" value="1"/>
</dbReference>
<evidence type="ECO:0000256" key="2">
    <source>
        <dbReference type="ARBA" id="ARBA00023235"/>
    </source>
</evidence>
<feature type="compositionally biased region" description="Basic residues" evidence="3">
    <location>
        <begin position="1"/>
        <end position="12"/>
    </location>
</feature>